<name>A0A1G2DFP7_9BACT</name>
<keyword evidence="2 3" id="KW-0378">Hydrolase</keyword>
<comment type="caution">
    <text evidence="5">The sequence shown here is derived from an EMBL/GenBank/DDBJ whole genome shotgun (WGS) entry which is preliminary data.</text>
</comment>
<dbReference type="InterPro" id="IPR000086">
    <property type="entry name" value="NUDIX_hydrolase_dom"/>
</dbReference>
<dbReference type="PANTHER" id="PTHR11839">
    <property type="entry name" value="UDP/ADP-SUGAR PYROPHOSPHATASE"/>
    <property type="match status" value="1"/>
</dbReference>
<dbReference type="Gene3D" id="3.90.79.10">
    <property type="entry name" value="Nucleoside Triphosphate Pyrophosphohydrolase"/>
    <property type="match status" value="1"/>
</dbReference>
<dbReference type="InterPro" id="IPR020476">
    <property type="entry name" value="Nudix_hydrolase"/>
</dbReference>
<dbReference type="PANTHER" id="PTHR11839:SF18">
    <property type="entry name" value="NUDIX HYDROLASE DOMAIN-CONTAINING PROTEIN"/>
    <property type="match status" value="1"/>
</dbReference>
<evidence type="ECO:0000256" key="2">
    <source>
        <dbReference type="ARBA" id="ARBA00022801"/>
    </source>
</evidence>
<organism evidence="5 6">
    <name type="scientific">Candidatus Lloydbacteria bacterium RIFCSPHIGHO2_02_FULL_51_22</name>
    <dbReference type="NCBI Taxonomy" id="1798663"/>
    <lineage>
        <taxon>Bacteria</taxon>
        <taxon>Candidatus Lloydiibacteriota</taxon>
    </lineage>
</organism>
<evidence type="ECO:0000259" key="4">
    <source>
        <dbReference type="PROSITE" id="PS51462"/>
    </source>
</evidence>
<dbReference type="Proteomes" id="UP000178099">
    <property type="component" value="Unassembled WGS sequence"/>
</dbReference>
<dbReference type="GO" id="GO:0019693">
    <property type="term" value="P:ribose phosphate metabolic process"/>
    <property type="evidence" value="ECO:0007669"/>
    <property type="project" value="TreeGrafter"/>
</dbReference>
<proteinExistence type="inferred from homology"/>
<reference evidence="5 6" key="1">
    <citation type="journal article" date="2016" name="Nat. Commun.">
        <title>Thousands of microbial genomes shed light on interconnected biogeochemical processes in an aquifer system.</title>
        <authorList>
            <person name="Anantharaman K."/>
            <person name="Brown C.T."/>
            <person name="Hug L.A."/>
            <person name="Sharon I."/>
            <person name="Castelle C.J."/>
            <person name="Probst A.J."/>
            <person name="Thomas B.C."/>
            <person name="Singh A."/>
            <person name="Wilkins M.J."/>
            <person name="Karaoz U."/>
            <person name="Brodie E.L."/>
            <person name="Williams K.H."/>
            <person name="Hubbard S.S."/>
            <person name="Banfield J.F."/>
        </authorList>
    </citation>
    <scope>NUCLEOTIDE SEQUENCE [LARGE SCALE GENOMIC DNA]</scope>
</reference>
<protein>
    <recommendedName>
        <fullName evidence="4">Nudix hydrolase domain-containing protein</fullName>
    </recommendedName>
</protein>
<sequence length="197" mass="22163">MDEKKPVYTTGIVEMPGMRFKGKRVAVHSFTLPSGKQGRWESVQVSEKPTVLLAGFTKELHNLVLVRLFRFPVGDFTYELPGGNIEPGENAFEAARREFLEETGYATGRPFYELCRGWLYNGGTNGSFVVYCAFGCEKIQDPQRDEVEQFAVMEVVEKQLSEIVKEISQGSIAYDTPISHAITALIGGNKHFREILF</sequence>
<dbReference type="InterPro" id="IPR020084">
    <property type="entry name" value="NUDIX_hydrolase_CS"/>
</dbReference>
<comment type="similarity">
    <text evidence="3">Belongs to the Nudix hydrolase family.</text>
</comment>
<dbReference type="PRINTS" id="PR00502">
    <property type="entry name" value="NUDIXFAMILY"/>
</dbReference>
<evidence type="ECO:0000313" key="5">
    <source>
        <dbReference type="EMBL" id="OGZ11690.1"/>
    </source>
</evidence>
<dbReference type="GO" id="GO:0005829">
    <property type="term" value="C:cytosol"/>
    <property type="evidence" value="ECO:0007669"/>
    <property type="project" value="TreeGrafter"/>
</dbReference>
<evidence type="ECO:0000256" key="1">
    <source>
        <dbReference type="ARBA" id="ARBA00001946"/>
    </source>
</evidence>
<evidence type="ECO:0000313" key="6">
    <source>
        <dbReference type="Proteomes" id="UP000178099"/>
    </source>
</evidence>
<dbReference type="GO" id="GO:0016462">
    <property type="term" value="F:pyrophosphatase activity"/>
    <property type="evidence" value="ECO:0007669"/>
    <property type="project" value="UniProtKB-ARBA"/>
</dbReference>
<gene>
    <name evidence="5" type="ORF">A3D67_03325</name>
</gene>
<dbReference type="AlphaFoldDB" id="A0A1G2DFP7"/>
<dbReference type="Pfam" id="PF00293">
    <property type="entry name" value="NUDIX"/>
    <property type="match status" value="1"/>
</dbReference>
<feature type="domain" description="Nudix hydrolase" evidence="4">
    <location>
        <begin position="46"/>
        <end position="180"/>
    </location>
</feature>
<dbReference type="EMBL" id="MHLN01000016">
    <property type="protein sequence ID" value="OGZ11690.1"/>
    <property type="molecule type" value="Genomic_DNA"/>
</dbReference>
<dbReference type="GO" id="GO:0006753">
    <property type="term" value="P:nucleoside phosphate metabolic process"/>
    <property type="evidence" value="ECO:0007669"/>
    <property type="project" value="TreeGrafter"/>
</dbReference>
<dbReference type="InterPro" id="IPR015797">
    <property type="entry name" value="NUDIX_hydrolase-like_dom_sf"/>
</dbReference>
<dbReference type="PROSITE" id="PS00893">
    <property type="entry name" value="NUDIX_BOX"/>
    <property type="match status" value="1"/>
</dbReference>
<evidence type="ECO:0000256" key="3">
    <source>
        <dbReference type="RuleBase" id="RU003476"/>
    </source>
</evidence>
<comment type="cofactor">
    <cofactor evidence="1">
        <name>Mg(2+)</name>
        <dbReference type="ChEBI" id="CHEBI:18420"/>
    </cofactor>
</comment>
<dbReference type="SUPFAM" id="SSF55811">
    <property type="entry name" value="Nudix"/>
    <property type="match status" value="1"/>
</dbReference>
<accession>A0A1G2DFP7</accession>
<dbReference type="PROSITE" id="PS51462">
    <property type="entry name" value="NUDIX"/>
    <property type="match status" value="1"/>
</dbReference>
<dbReference type="CDD" id="cd03424">
    <property type="entry name" value="NUDIX_ADPRase_Nudt5_UGPPase_Nudt14"/>
    <property type="match status" value="1"/>
</dbReference>